<dbReference type="GO" id="GO:0030424">
    <property type="term" value="C:axon"/>
    <property type="evidence" value="ECO:0007669"/>
    <property type="project" value="TreeGrafter"/>
</dbReference>
<dbReference type="Gene3D" id="2.60.40.10">
    <property type="entry name" value="Immunoglobulins"/>
    <property type="match status" value="5"/>
</dbReference>
<sequence length="833" mass="91345">MRKRRKIERERVGTEAGEAKAESYVPPTMHWASPQRPAQPGSVHRRGPRPTPNQHPWVQAPFTNRPEITAETVKPTAPPTGNSGFKHHLPPAQRPNQPTMDQLFITRLRNRYRQAQLDRMAQLGKIVTPRPRTSFSKNPFVLTPRPFTPYRPYKYPPPAPTASHIYTLPPPHHGKSRYPKPSEPSEPSAPGQVHLPKPSEPSAPGQPPPHQGKSIYPNPQPPPHQGKSYSGFYPSPRPKYPTPQAPYGANWPLGGGRVSSRRPTASPPFRWAVGADSGSKPRITSVSAASVSALAESDVLLPCKASGQPPPTVAWTKVSTGATIPEGTKHGPRFEVFQNGSFLIKSVQLQDRGQYLCTAQNRFGSDRSVITLAVQTQAPRIHPPESAEVSLYLGQSWFFHCSASGRPAPHVSWILPDRTFVRDTGTVYTTISPMVLFSNGTLQISAANFSSKGDYKCIASNAAGADTVTYHVHVAALPPSISEKATDSVVIQTGRSVYVHCSVRGEPAPALKWNVPGGLSVKPSQFVGRKIFVFPNGTLYMKNVAPSDAGRYECLATNPVGFAKRTLQVEVSADYPSFPAPVPAPPPRHGAPSRLHSVTAMYGSAVYLHCPESTGSKRGTVWQLPSRALLEYRHSPERPIRVFRNGTLRILQLTETDGGSYTCLFNRPNGEEVEMFQVEVLMTPPRIEHVRTAQTRVPYGENFQVQNYRNVFHIIPWDCVVSGLPDPEVSWSLPDGTLINNALQSDDSGSRQRRYVIFTNGTLLLHQIDKQDEGDYTCTAKNKLGTGPNAKSASKRTQRAADQVQNANIARGSTGRLAKLSCEAIGEPAPRIM</sequence>
<accession>A0AAW0PI92</accession>
<dbReference type="SMART" id="SM00408">
    <property type="entry name" value="IGc2"/>
    <property type="match status" value="5"/>
</dbReference>
<name>A0AAW0PI92_9GOBI</name>
<organism evidence="3 4">
    <name type="scientific">Mugilogobius chulae</name>
    <name type="common">yellowstripe goby</name>
    <dbReference type="NCBI Taxonomy" id="88201"/>
    <lineage>
        <taxon>Eukaryota</taxon>
        <taxon>Metazoa</taxon>
        <taxon>Chordata</taxon>
        <taxon>Craniata</taxon>
        <taxon>Vertebrata</taxon>
        <taxon>Euteleostomi</taxon>
        <taxon>Actinopterygii</taxon>
        <taxon>Neopterygii</taxon>
        <taxon>Teleostei</taxon>
        <taxon>Neoteleostei</taxon>
        <taxon>Acanthomorphata</taxon>
        <taxon>Gobiaria</taxon>
        <taxon>Gobiiformes</taxon>
        <taxon>Gobioidei</taxon>
        <taxon>Gobiidae</taxon>
        <taxon>Gobionellinae</taxon>
        <taxon>Mugilogobius</taxon>
    </lineage>
</organism>
<dbReference type="PROSITE" id="PS50835">
    <property type="entry name" value="IG_LIKE"/>
    <property type="match status" value="5"/>
</dbReference>
<feature type="region of interest" description="Disordered" evidence="1">
    <location>
        <begin position="1"/>
        <end position="98"/>
    </location>
</feature>
<feature type="domain" description="Ig-like" evidence="2">
    <location>
        <begin position="379"/>
        <end position="469"/>
    </location>
</feature>
<comment type="caution">
    <text evidence="3">The sequence shown here is derived from an EMBL/GenBank/DDBJ whole genome shotgun (WGS) entry which is preliminary data.</text>
</comment>
<dbReference type="InterPro" id="IPR003599">
    <property type="entry name" value="Ig_sub"/>
</dbReference>
<feature type="compositionally biased region" description="Pro residues" evidence="1">
    <location>
        <begin position="235"/>
        <end position="244"/>
    </location>
</feature>
<feature type="domain" description="Ig-like" evidence="2">
    <location>
        <begin position="281"/>
        <end position="375"/>
    </location>
</feature>
<feature type="domain" description="Ig-like" evidence="2">
    <location>
        <begin position="579"/>
        <end position="679"/>
    </location>
</feature>
<dbReference type="InterPro" id="IPR007110">
    <property type="entry name" value="Ig-like_dom"/>
</dbReference>
<proteinExistence type="predicted"/>
<feature type="region of interest" description="Disordered" evidence="1">
    <location>
        <begin position="161"/>
        <end position="264"/>
    </location>
</feature>
<evidence type="ECO:0000313" key="4">
    <source>
        <dbReference type="Proteomes" id="UP001460270"/>
    </source>
</evidence>
<dbReference type="GO" id="GO:0007156">
    <property type="term" value="P:homophilic cell adhesion via plasma membrane adhesion molecules"/>
    <property type="evidence" value="ECO:0007669"/>
    <property type="project" value="TreeGrafter"/>
</dbReference>
<feature type="compositionally biased region" description="Pro residues" evidence="1">
    <location>
        <begin position="198"/>
        <end position="210"/>
    </location>
</feature>
<dbReference type="EMBL" id="JBBPFD010000006">
    <property type="protein sequence ID" value="KAK7921778.1"/>
    <property type="molecule type" value="Genomic_DNA"/>
</dbReference>
<feature type="domain" description="Ig-like" evidence="2">
    <location>
        <begin position="685"/>
        <end position="794"/>
    </location>
</feature>
<dbReference type="GO" id="GO:0050808">
    <property type="term" value="P:synapse organization"/>
    <property type="evidence" value="ECO:0007669"/>
    <property type="project" value="TreeGrafter"/>
</dbReference>
<dbReference type="SUPFAM" id="SSF48726">
    <property type="entry name" value="Immunoglobulin"/>
    <property type="match status" value="5"/>
</dbReference>
<dbReference type="GO" id="GO:0008046">
    <property type="term" value="F:axon guidance receptor activity"/>
    <property type="evidence" value="ECO:0007669"/>
    <property type="project" value="TreeGrafter"/>
</dbReference>
<dbReference type="SMART" id="SM00409">
    <property type="entry name" value="IG"/>
    <property type="match status" value="5"/>
</dbReference>
<feature type="region of interest" description="Disordered" evidence="1">
    <location>
        <begin position="781"/>
        <end position="801"/>
    </location>
</feature>
<evidence type="ECO:0000313" key="3">
    <source>
        <dbReference type="EMBL" id="KAK7921778.1"/>
    </source>
</evidence>
<feature type="domain" description="Ig-like" evidence="2">
    <location>
        <begin position="479"/>
        <end position="572"/>
    </location>
</feature>
<dbReference type="PANTHER" id="PTHR45080:SF30">
    <property type="entry name" value="HEPARAN SULFATE PROTEOGLYCAN 2"/>
    <property type="match status" value="1"/>
</dbReference>
<dbReference type="InterPro" id="IPR003598">
    <property type="entry name" value="Ig_sub2"/>
</dbReference>
<dbReference type="GO" id="GO:0043025">
    <property type="term" value="C:neuronal cell body"/>
    <property type="evidence" value="ECO:0007669"/>
    <property type="project" value="TreeGrafter"/>
</dbReference>
<dbReference type="InterPro" id="IPR013783">
    <property type="entry name" value="Ig-like_fold"/>
</dbReference>
<dbReference type="AlphaFoldDB" id="A0AAW0PI92"/>
<keyword evidence="4" id="KW-1185">Reference proteome</keyword>
<dbReference type="CDD" id="cd00096">
    <property type="entry name" value="Ig"/>
    <property type="match status" value="1"/>
</dbReference>
<protein>
    <recommendedName>
        <fullName evidence="2">Ig-like domain-containing protein</fullName>
    </recommendedName>
</protein>
<evidence type="ECO:0000259" key="2">
    <source>
        <dbReference type="PROSITE" id="PS50835"/>
    </source>
</evidence>
<evidence type="ECO:0000256" key="1">
    <source>
        <dbReference type="SAM" id="MobiDB-lite"/>
    </source>
</evidence>
<dbReference type="Proteomes" id="UP001460270">
    <property type="component" value="Unassembled WGS sequence"/>
</dbReference>
<dbReference type="InterPro" id="IPR036179">
    <property type="entry name" value="Ig-like_dom_sf"/>
</dbReference>
<dbReference type="FunFam" id="2.60.40.10:FF:001402">
    <property type="entry name" value="Matrix remodeling associated 5"/>
    <property type="match status" value="1"/>
</dbReference>
<reference evidence="4" key="1">
    <citation type="submission" date="2024-04" db="EMBL/GenBank/DDBJ databases">
        <title>Salinicola lusitanus LLJ914,a marine bacterium isolated from the Okinawa Trough.</title>
        <authorList>
            <person name="Li J."/>
        </authorList>
    </citation>
    <scope>NUCLEOTIDE SEQUENCE [LARGE SCALE GENOMIC DNA]</scope>
</reference>
<dbReference type="PANTHER" id="PTHR45080">
    <property type="entry name" value="CONTACTIN 5"/>
    <property type="match status" value="1"/>
</dbReference>
<feature type="compositionally biased region" description="Basic and acidic residues" evidence="1">
    <location>
        <begin position="7"/>
        <end position="21"/>
    </location>
</feature>
<dbReference type="GO" id="GO:0005886">
    <property type="term" value="C:plasma membrane"/>
    <property type="evidence" value="ECO:0007669"/>
    <property type="project" value="TreeGrafter"/>
</dbReference>
<dbReference type="InterPro" id="IPR050958">
    <property type="entry name" value="Cell_Adh-Cytoskel_Orgn"/>
</dbReference>
<dbReference type="InterPro" id="IPR013098">
    <property type="entry name" value="Ig_I-set"/>
</dbReference>
<gene>
    <name evidence="3" type="ORF">WMY93_008680</name>
</gene>
<dbReference type="Pfam" id="PF07679">
    <property type="entry name" value="I-set"/>
    <property type="match status" value="4"/>
</dbReference>